<feature type="transmembrane region" description="Helical" evidence="1">
    <location>
        <begin position="12"/>
        <end position="32"/>
    </location>
</feature>
<dbReference type="InterPro" id="IPR036052">
    <property type="entry name" value="TrpB-like_PALP_sf"/>
</dbReference>
<dbReference type="STRING" id="37360.A0A0G4IMU9"/>
<dbReference type="Proteomes" id="UP000039324">
    <property type="component" value="Unassembled WGS sequence"/>
</dbReference>
<keyword evidence="3" id="KW-0496">Mitochondrion</keyword>
<protein>
    <recommendedName>
        <fullName evidence="6">Hexosyltransferase</fullName>
    </recommendedName>
</protein>
<keyword evidence="1" id="KW-0812">Transmembrane</keyword>
<evidence type="ECO:0000313" key="2">
    <source>
        <dbReference type="EMBL" id="CEO96522.1"/>
    </source>
</evidence>
<reference evidence="3 5" key="2">
    <citation type="submission" date="2018-03" db="EMBL/GenBank/DDBJ databases">
        <authorList>
            <person name="Fogelqvist J."/>
        </authorList>
    </citation>
    <scope>NUCLEOTIDE SEQUENCE [LARGE SCALE GENOMIC DNA]</scope>
</reference>
<evidence type="ECO:0000256" key="1">
    <source>
        <dbReference type="SAM" id="Phobius"/>
    </source>
</evidence>
<proteinExistence type="predicted"/>
<sequence length="332" mass="38359">MSWDRRQRWSGLLVTIGACVAVLIIVQVWIGIVHDLVLRSPIRLGQFAESTVGQAPPEGDAPETPHIYRSSYRTAKKVVAFSVFGNRTIDADGAVWNARSMPFAYAGWKVRFYVDSTVPVGTLDRIRTTGAEIRRVPPQMETWREARRMFRFMALVDDDVDYVMFRDTDSYVSMREITAANEWLMTNRTFHVMRDHQFHTTHILAGMWGAYAPVLRQRMQPSTVYDSMRDYVTPMIDGYMKRDVDQDYLSEFVWKHAVGDVVEHDAFNCPGSQPYVDQPRPFPLPRDESADFVGNIRRLDFSATSNYVIHGGWQFRNRTPVACRRDPQYIWG</sequence>
<dbReference type="EMBL" id="CDSF01000068">
    <property type="protein sequence ID" value="CEO96522.1"/>
    <property type="molecule type" value="Genomic_DNA"/>
</dbReference>
<keyword evidence="1" id="KW-0472">Membrane</keyword>
<dbReference type="PROSITE" id="PS51257">
    <property type="entry name" value="PROKAR_LIPOPROTEIN"/>
    <property type="match status" value="1"/>
</dbReference>
<evidence type="ECO:0000313" key="4">
    <source>
        <dbReference type="Proteomes" id="UP000039324"/>
    </source>
</evidence>
<accession>A0A0G4IMU9</accession>
<keyword evidence="4" id="KW-1185">Reference proteome</keyword>
<dbReference type="OrthoDB" id="204305at2759"/>
<organism evidence="2 4">
    <name type="scientific">Plasmodiophora brassicae</name>
    <name type="common">Clubroot disease agent</name>
    <dbReference type="NCBI Taxonomy" id="37360"/>
    <lineage>
        <taxon>Eukaryota</taxon>
        <taxon>Sar</taxon>
        <taxon>Rhizaria</taxon>
        <taxon>Endomyxa</taxon>
        <taxon>Phytomyxea</taxon>
        <taxon>Plasmodiophorida</taxon>
        <taxon>Plasmodiophoridae</taxon>
        <taxon>Plasmodiophora</taxon>
    </lineage>
</organism>
<dbReference type="Proteomes" id="UP000290189">
    <property type="component" value="Unassembled WGS sequence"/>
</dbReference>
<geneLocation type="mitochondrion" evidence="3"/>
<evidence type="ECO:0008006" key="6">
    <source>
        <dbReference type="Google" id="ProtNLM"/>
    </source>
</evidence>
<dbReference type="EMBL" id="OVEO01000003">
    <property type="protein sequence ID" value="SPQ94579.1"/>
    <property type="molecule type" value="Genomic_DNA"/>
</dbReference>
<evidence type="ECO:0000313" key="3">
    <source>
        <dbReference type="EMBL" id="SPQ94579.1"/>
    </source>
</evidence>
<gene>
    <name evidence="2" type="ORF">PBRA_005131</name>
    <name evidence="3" type="ORF">PLBR_LOCUS1794</name>
</gene>
<keyword evidence="1" id="KW-1133">Transmembrane helix</keyword>
<evidence type="ECO:0000313" key="5">
    <source>
        <dbReference type="Proteomes" id="UP000290189"/>
    </source>
</evidence>
<dbReference type="SUPFAM" id="SSF53686">
    <property type="entry name" value="Tryptophan synthase beta subunit-like PLP-dependent enzymes"/>
    <property type="match status" value="1"/>
</dbReference>
<reference evidence="2 4" key="1">
    <citation type="submission" date="2015-02" db="EMBL/GenBank/DDBJ databases">
        <authorList>
            <person name="Chooi Y.-H."/>
        </authorList>
    </citation>
    <scope>NUCLEOTIDE SEQUENCE [LARGE SCALE GENOMIC DNA]</scope>
    <source>
        <strain evidence="2">E3</strain>
    </source>
</reference>
<name>A0A0G4IMU9_PLABS</name>
<dbReference type="AlphaFoldDB" id="A0A0G4IMU9"/>